<sequence length="156" mass="17647">MRQDTCKFFPHRSSNLRLCISLRGKTSNASDSYLRWKQTTFVPTCFSSATDPCIFSSSILVPFSQQLPASRLFKPGYDHFAAILEYCKKRAVIQSKQPRPTPSPYFTNTHEHRGFLQSIRLKSMSERKSTQAAQSHRAATMTTMAAMESHSSTSKS</sequence>
<dbReference type="EMBL" id="ML119779">
    <property type="protein sequence ID" value="RPA74812.1"/>
    <property type="molecule type" value="Genomic_DNA"/>
</dbReference>
<keyword evidence="2" id="KW-1185">Reference proteome</keyword>
<gene>
    <name evidence="1" type="ORF">BJ508DRAFT_29157</name>
</gene>
<reference evidence="1 2" key="1">
    <citation type="journal article" date="2018" name="Nat. Ecol. Evol.">
        <title>Pezizomycetes genomes reveal the molecular basis of ectomycorrhizal truffle lifestyle.</title>
        <authorList>
            <person name="Murat C."/>
            <person name="Payen T."/>
            <person name="Noel B."/>
            <person name="Kuo A."/>
            <person name="Morin E."/>
            <person name="Chen J."/>
            <person name="Kohler A."/>
            <person name="Krizsan K."/>
            <person name="Balestrini R."/>
            <person name="Da Silva C."/>
            <person name="Montanini B."/>
            <person name="Hainaut M."/>
            <person name="Levati E."/>
            <person name="Barry K.W."/>
            <person name="Belfiori B."/>
            <person name="Cichocki N."/>
            <person name="Clum A."/>
            <person name="Dockter R.B."/>
            <person name="Fauchery L."/>
            <person name="Guy J."/>
            <person name="Iotti M."/>
            <person name="Le Tacon F."/>
            <person name="Lindquist E.A."/>
            <person name="Lipzen A."/>
            <person name="Malagnac F."/>
            <person name="Mello A."/>
            <person name="Molinier V."/>
            <person name="Miyauchi S."/>
            <person name="Poulain J."/>
            <person name="Riccioni C."/>
            <person name="Rubini A."/>
            <person name="Sitrit Y."/>
            <person name="Splivallo R."/>
            <person name="Traeger S."/>
            <person name="Wang M."/>
            <person name="Zifcakova L."/>
            <person name="Wipf D."/>
            <person name="Zambonelli A."/>
            <person name="Paolocci F."/>
            <person name="Nowrousian M."/>
            <person name="Ottonello S."/>
            <person name="Baldrian P."/>
            <person name="Spatafora J.W."/>
            <person name="Henrissat B."/>
            <person name="Nagy L.G."/>
            <person name="Aury J.M."/>
            <person name="Wincker P."/>
            <person name="Grigoriev I.V."/>
            <person name="Bonfante P."/>
            <person name="Martin F.M."/>
        </authorList>
    </citation>
    <scope>NUCLEOTIDE SEQUENCE [LARGE SCALE GENOMIC DNA]</scope>
    <source>
        <strain evidence="1 2">RN42</strain>
    </source>
</reference>
<organism evidence="1 2">
    <name type="scientific">Ascobolus immersus RN42</name>
    <dbReference type="NCBI Taxonomy" id="1160509"/>
    <lineage>
        <taxon>Eukaryota</taxon>
        <taxon>Fungi</taxon>
        <taxon>Dikarya</taxon>
        <taxon>Ascomycota</taxon>
        <taxon>Pezizomycotina</taxon>
        <taxon>Pezizomycetes</taxon>
        <taxon>Pezizales</taxon>
        <taxon>Ascobolaceae</taxon>
        <taxon>Ascobolus</taxon>
    </lineage>
</organism>
<accession>A0A3N4HLV8</accession>
<name>A0A3N4HLV8_ASCIM</name>
<protein>
    <submittedName>
        <fullName evidence="1">Uncharacterized protein</fullName>
    </submittedName>
</protein>
<evidence type="ECO:0000313" key="1">
    <source>
        <dbReference type="EMBL" id="RPA74812.1"/>
    </source>
</evidence>
<evidence type="ECO:0000313" key="2">
    <source>
        <dbReference type="Proteomes" id="UP000275078"/>
    </source>
</evidence>
<proteinExistence type="predicted"/>
<dbReference type="Proteomes" id="UP000275078">
    <property type="component" value="Unassembled WGS sequence"/>
</dbReference>
<dbReference type="AlphaFoldDB" id="A0A3N4HLV8"/>